<evidence type="ECO:0000313" key="11">
    <source>
        <dbReference type="EMBL" id="RHD09485.1"/>
    </source>
</evidence>
<reference evidence="2" key="4">
    <citation type="submission" date="2021-10" db="EMBL/GenBank/DDBJ databases">
        <title>Collection of gut derived symbiotic bacterial strains cultured from healthy donors.</title>
        <authorList>
            <person name="Lin H."/>
            <person name="Littmann E."/>
            <person name="Claire K."/>
            <person name="Pamer E."/>
        </authorList>
    </citation>
    <scope>NUCLEOTIDE SEQUENCE</scope>
    <source>
        <strain evidence="3">MSK.23.18</strain>
        <strain evidence="2">MSK.23.4</strain>
    </source>
</reference>
<evidence type="ECO:0000313" key="20">
    <source>
        <dbReference type="Proteomes" id="UP000285697"/>
    </source>
</evidence>
<evidence type="ECO:0000313" key="6">
    <source>
        <dbReference type="EMBL" id="MDE1204496.1"/>
    </source>
</evidence>
<dbReference type="EMBL" id="QRLN01000018">
    <property type="protein sequence ID" value="RHJ09647.1"/>
    <property type="molecule type" value="Genomic_DNA"/>
</dbReference>
<dbReference type="Proteomes" id="UP001149331">
    <property type="component" value="Unassembled WGS sequence"/>
</dbReference>
<evidence type="ECO:0000256" key="1">
    <source>
        <dbReference type="SAM" id="Phobius"/>
    </source>
</evidence>
<dbReference type="EMBL" id="JAPZED010000003">
    <property type="protein sequence ID" value="MCZ7693440.1"/>
    <property type="molecule type" value="Genomic_DNA"/>
</dbReference>
<dbReference type="Proteomes" id="UP001148455">
    <property type="component" value="Unassembled WGS sequence"/>
</dbReference>
<proteinExistence type="predicted"/>
<protein>
    <submittedName>
        <fullName evidence="2">DUF6050 family protein</fullName>
    </submittedName>
</protein>
<sequence>MMKERLRKSIVRAVFIFLWGWLMHYFYIEEGQIDIFKMWLLIGFPFGIYKIHLWLIPKNLDIGGTVGVWTMNIIIGCIMGGFVVIGYILRLLYDVFTVMVERVW</sequence>
<evidence type="ECO:0000313" key="19">
    <source>
        <dbReference type="Proteomes" id="UP000284472"/>
    </source>
</evidence>
<feature type="transmembrane region" description="Helical" evidence="1">
    <location>
        <begin position="9"/>
        <end position="27"/>
    </location>
</feature>
<dbReference type="EMBL" id="QRIA01000001">
    <property type="protein sequence ID" value="RHG22348.1"/>
    <property type="molecule type" value="Genomic_DNA"/>
</dbReference>
<dbReference type="EMBL" id="JAPZEG010000017">
    <property type="protein sequence ID" value="MDE1204496.1"/>
    <property type="molecule type" value="Genomic_DNA"/>
</dbReference>
<reference evidence="7" key="3">
    <citation type="submission" date="2020-02" db="EMBL/GenBank/DDBJ databases">
        <authorList>
            <person name="Littmann E."/>
            <person name="Sorbara M."/>
        </authorList>
    </citation>
    <scope>NUCLEOTIDE SEQUENCE</scope>
    <source>
        <strain evidence="7">MSK.22.53</strain>
    </source>
</reference>
<evidence type="ECO:0000313" key="10">
    <source>
        <dbReference type="EMBL" id="RGT39493.1"/>
    </source>
</evidence>
<dbReference type="EMBL" id="QRIS01000019">
    <property type="protein sequence ID" value="RHG82746.1"/>
    <property type="molecule type" value="Genomic_DNA"/>
</dbReference>
<reference evidence="5" key="7">
    <citation type="submission" date="2023-01" db="EMBL/GenBank/DDBJ databases">
        <title>Human gut microbiome strain richness.</title>
        <authorList>
            <person name="Chen-Liaw A."/>
        </authorList>
    </citation>
    <scope>NUCLEOTIDE SEQUENCE</scope>
    <source>
        <strain evidence="5">1001217st1_A9_1001217B_191108</strain>
    </source>
</reference>
<dbReference type="EMBL" id="JAJBNC010000002">
    <property type="protein sequence ID" value="MCB5492519.1"/>
    <property type="molecule type" value="Genomic_DNA"/>
</dbReference>
<reference evidence="7" key="2">
    <citation type="journal article" date="2020" name="Cell Host Microbe">
        <title>Functional and Genomic Variation between Human-Derived Isolates of Lachnospiraceae Reveals Inter- and Intra-Species Diversity.</title>
        <authorList>
            <person name="Sorbara M.T."/>
            <person name="Littmann E.R."/>
            <person name="Fontana E."/>
            <person name="Moody T.U."/>
            <person name="Kohout C.E."/>
            <person name="Gjonbalaj M."/>
            <person name="Eaton V."/>
            <person name="Seok R."/>
            <person name="Leiner I.M."/>
            <person name="Pamer E.G."/>
        </authorList>
    </citation>
    <scope>NUCLEOTIDE SEQUENCE</scope>
    <source>
        <strain evidence="7">MSK.22.53</strain>
    </source>
</reference>
<evidence type="ECO:0000313" key="3">
    <source>
        <dbReference type="EMBL" id="MCB5619682.1"/>
    </source>
</evidence>
<keyword evidence="1" id="KW-0472">Membrane</keyword>
<dbReference type="GeneID" id="57433273"/>
<evidence type="ECO:0000313" key="17">
    <source>
        <dbReference type="Proteomes" id="UP000283981"/>
    </source>
</evidence>
<dbReference type="EMBL" id="QRWQ01000005">
    <property type="protein sequence ID" value="RGT39493.1"/>
    <property type="molecule type" value="Genomic_DNA"/>
</dbReference>
<dbReference type="EMBL" id="JAJBOM010000015">
    <property type="protein sequence ID" value="MCB5619682.1"/>
    <property type="molecule type" value="Genomic_DNA"/>
</dbReference>
<evidence type="ECO:0000313" key="16">
    <source>
        <dbReference type="Proteomes" id="UP000283834"/>
    </source>
</evidence>
<evidence type="ECO:0000313" key="2">
    <source>
        <dbReference type="EMBL" id="MCB5492519.1"/>
    </source>
</evidence>
<dbReference type="Proteomes" id="UP000284472">
    <property type="component" value="Unassembled WGS sequence"/>
</dbReference>
<dbReference type="EMBL" id="QSSX01000023">
    <property type="protein sequence ID" value="RGM22621.1"/>
    <property type="molecule type" value="Genomic_DNA"/>
</dbReference>
<dbReference type="Proteomes" id="UP000283981">
    <property type="component" value="Unassembled WGS sequence"/>
</dbReference>
<dbReference type="Proteomes" id="UP000283834">
    <property type="component" value="Unassembled WGS sequence"/>
</dbReference>
<dbReference type="EMBL" id="JAQMLR010000017">
    <property type="protein sequence ID" value="MDB8739901.1"/>
    <property type="molecule type" value="Genomic_DNA"/>
</dbReference>
<keyword evidence="1" id="KW-0812">Transmembrane</keyword>
<dbReference type="RefSeq" id="WP_003021560.1">
    <property type="nucleotide sequence ID" value="NZ_AP031446.1"/>
</dbReference>
<reference evidence="6" key="5">
    <citation type="submission" date="2022-12" db="EMBL/GenBank/DDBJ databases">
        <title>Genome of R. gnavus strain RSHDN_120.</title>
        <authorList>
            <person name="Abdugheni R."/>
        </authorList>
    </citation>
    <scope>NUCLEOTIDE SEQUENCE</scope>
    <source>
        <strain evidence="6">RSHDN_120</strain>
    </source>
</reference>
<feature type="transmembrane region" description="Helical" evidence="1">
    <location>
        <begin position="39"/>
        <end position="56"/>
    </location>
</feature>
<feature type="transmembrane region" description="Helical" evidence="1">
    <location>
        <begin position="68"/>
        <end position="89"/>
    </location>
</feature>
<evidence type="ECO:0000313" key="13">
    <source>
        <dbReference type="EMBL" id="RHG82746.1"/>
    </source>
</evidence>
<evidence type="ECO:0000313" key="14">
    <source>
        <dbReference type="EMBL" id="RHJ09647.1"/>
    </source>
</evidence>
<dbReference type="Pfam" id="PF19517">
    <property type="entry name" value="DUF6050"/>
    <property type="match status" value="1"/>
</dbReference>
<organism evidence="8 15">
    <name type="scientific">Mediterraneibacter gnavus</name>
    <name type="common">Ruminococcus gnavus</name>
    <dbReference type="NCBI Taxonomy" id="33038"/>
    <lineage>
        <taxon>Bacteria</taxon>
        <taxon>Bacillati</taxon>
        <taxon>Bacillota</taxon>
        <taxon>Clostridia</taxon>
        <taxon>Lachnospirales</taxon>
        <taxon>Lachnospiraceae</taxon>
        <taxon>Mediterraneibacter</taxon>
    </lineage>
</organism>
<keyword evidence="1" id="KW-1133">Transmembrane helix</keyword>
<dbReference type="Proteomes" id="UP000285697">
    <property type="component" value="Unassembled WGS sequence"/>
</dbReference>
<comment type="caution">
    <text evidence="8">The sequence shown here is derived from an EMBL/GenBank/DDBJ whole genome shotgun (WGS) entry which is preliminary data.</text>
</comment>
<dbReference type="Proteomes" id="UP000260808">
    <property type="component" value="Unassembled WGS sequence"/>
</dbReference>
<evidence type="ECO:0000313" key="12">
    <source>
        <dbReference type="EMBL" id="RHG22348.1"/>
    </source>
</evidence>
<dbReference type="Proteomes" id="UP001211731">
    <property type="component" value="Unassembled WGS sequence"/>
</dbReference>
<evidence type="ECO:0000313" key="21">
    <source>
        <dbReference type="Proteomes" id="UP000286137"/>
    </source>
</evidence>
<dbReference type="Proteomes" id="UP001296643">
    <property type="component" value="Unassembled WGS sequence"/>
</dbReference>
<evidence type="ECO:0000313" key="18">
    <source>
        <dbReference type="Proteomes" id="UP000283992"/>
    </source>
</evidence>
<evidence type="ECO:0000313" key="7">
    <source>
        <dbReference type="EMBL" id="NSI19867.1"/>
    </source>
</evidence>
<name>A0A396G4B1_MEDGN</name>
<dbReference type="EMBL" id="QRTJ01000025">
    <property type="protein sequence ID" value="RGQ65443.1"/>
    <property type="molecule type" value="Genomic_DNA"/>
</dbReference>
<dbReference type="Proteomes" id="UP001297370">
    <property type="component" value="Unassembled WGS sequence"/>
</dbReference>
<reference evidence="4" key="6">
    <citation type="submission" date="2022-12" db="EMBL/GenBank/DDBJ databases">
        <title>Genome of R. gnavus strain RSHDN_123.</title>
        <authorList>
            <person name="Abdugheni R."/>
        </authorList>
    </citation>
    <scope>NUCLEOTIDE SEQUENCE</scope>
    <source>
        <strain evidence="4">RSHDN_123</strain>
    </source>
</reference>
<dbReference type="EMBL" id="JAAIRM010000018">
    <property type="protein sequence ID" value="NSI19867.1"/>
    <property type="molecule type" value="Genomic_DNA"/>
</dbReference>
<dbReference type="Proteomes" id="UP000286137">
    <property type="component" value="Unassembled WGS sequence"/>
</dbReference>
<evidence type="ECO:0000313" key="4">
    <source>
        <dbReference type="EMBL" id="MCZ7693440.1"/>
    </source>
</evidence>
<evidence type="ECO:0000313" key="5">
    <source>
        <dbReference type="EMBL" id="MDB8739901.1"/>
    </source>
</evidence>
<reference evidence="15 16" key="1">
    <citation type="submission" date="2018-08" db="EMBL/GenBank/DDBJ databases">
        <title>A genome reference for cultivated species of the human gut microbiota.</title>
        <authorList>
            <person name="Zou Y."/>
            <person name="Xue W."/>
            <person name="Luo G."/>
        </authorList>
    </citation>
    <scope>NUCLEOTIDE SEQUENCE [LARGE SCALE GENOMIC DNA]</scope>
    <source>
        <strain evidence="10 16">AF19-16AC</strain>
        <strain evidence="9 21">AF27-4BH</strain>
        <strain evidence="14 18">AM12-54</strain>
        <strain evidence="13 17">AM21-18</strain>
        <strain evidence="12 20">AM22-7AC</strain>
        <strain evidence="11 19">AM32-6</strain>
        <strain evidence="8 15">TF01-20-2</strain>
    </source>
</reference>
<evidence type="ECO:0000313" key="9">
    <source>
        <dbReference type="EMBL" id="RGQ65443.1"/>
    </source>
</evidence>
<gene>
    <name evidence="14" type="ORF">DW142_11945</name>
    <name evidence="13" type="ORF">DW243_11270</name>
    <name evidence="12" type="ORF">DW270_00255</name>
    <name evidence="11" type="ORF">DW812_01700</name>
    <name evidence="10" type="ORF">DWX36_06380</name>
    <name evidence="9" type="ORF">DWY88_11880</name>
    <name evidence="8" type="ORF">DXC31_10445</name>
    <name evidence="7" type="ORF">G4958_10965</name>
    <name evidence="3" type="ORF">LIQ08_11040</name>
    <name evidence="2" type="ORF">LIQ10_02025</name>
    <name evidence="6" type="ORF">O4N78_13155</name>
    <name evidence="4" type="ORF">O8D18_05220</name>
    <name evidence="5" type="ORF">PNU63_14145</name>
</gene>
<evidence type="ECO:0000313" key="8">
    <source>
        <dbReference type="EMBL" id="RGM22621.1"/>
    </source>
</evidence>
<dbReference type="EMBL" id="QSIR01000001">
    <property type="protein sequence ID" value="RHD09485.1"/>
    <property type="molecule type" value="Genomic_DNA"/>
</dbReference>
<dbReference type="Proteomes" id="UP000283992">
    <property type="component" value="Unassembled WGS sequence"/>
</dbReference>
<evidence type="ECO:0000313" key="15">
    <source>
        <dbReference type="Proteomes" id="UP000260808"/>
    </source>
</evidence>
<dbReference type="InterPro" id="IPR046113">
    <property type="entry name" value="DUF6050"/>
</dbReference>
<accession>A0A396G4B1</accession>
<dbReference type="AlphaFoldDB" id="A0A396G4B1"/>
<dbReference type="Proteomes" id="UP001297422">
    <property type="component" value="Unassembled WGS sequence"/>
</dbReference>